<dbReference type="STRING" id="1618207.UM93_14860"/>
<dbReference type="InterPro" id="IPR041726">
    <property type="entry name" value="ACAD10_11_N"/>
</dbReference>
<dbReference type="Gene3D" id="3.90.1200.10">
    <property type="match status" value="1"/>
</dbReference>
<proteinExistence type="predicted"/>
<keyword evidence="2" id="KW-0808">Transferase</keyword>
<sequence length="362" mass="39741">MSGARAEVGVVSNRAEALTLPRPALLVIEPIEKYLDARGFGSGPLRWRRIGDGQSNITFLIERDGLVLVLRRGPRPPLPPSAHDMVREARIQQAAAAAGLPVAKILDICEDLDLLGVPFYLMEFVDGLVITDELPEQFHDPLEHRAISESAVLTLAQLHRADVSAGPLAQLGKSEGYLSRQVKRFSALWPGNTQRELPLFDRLSDWLAGHLPESSDAALVHGDYRIGNLLYAPHCPARVNCVLDWEMSTLGDPLADLGYFLATYSAPGEQATPLDLTPVTANPGFPNRSQLAKLYQAETGRSIDNLPWYQALALWKGAVFCEAIYSRWLRGERPEDTSFAPGLASGVPRLLEAARQTLELEL</sequence>
<dbReference type="InterPro" id="IPR011009">
    <property type="entry name" value="Kinase-like_dom_sf"/>
</dbReference>
<dbReference type="CDD" id="cd05154">
    <property type="entry name" value="ACAD10_11_N-like"/>
    <property type="match status" value="1"/>
</dbReference>
<name>A0A0D4C3K3_9MICC</name>
<evidence type="ECO:0000259" key="1">
    <source>
        <dbReference type="Pfam" id="PF01636"/>
    </source>
</evidence>
<evidence type="ECO:0000313" key="3">
    <source>
        <dbReference type="Proteomes" id="UP000061839"/>
    </source>
</evidence>
<dbReference type="Pfam" id="PF01636">
    <property type="entry name" value="APH"/>
    <property type="match status" value="1"/>
</dbReference>
<dbReference type="GO" id="GO:0016740">
    <property type="term" value="F:transferase activity"/>
    <property type="evidence" value="ECO:0007669"/>
    <property type="project" value="UniProtKB-KW"/>
</dbReference>
<accession>A0A0D4C3K3</accession>
<dbReference type="SUPFAM" id="SSF56112">
    <property type="entry name" value="Protein kinase-like (PK-like)"/>
    <property type="match status" value="1"/>
</dbReference>
<dbReference type="Gene3D" id="3.30.200.20">
    <property type="entry name" value="Phosphorylase Kinase, domain 1"/>
    <property type="match status" value="1"/>
</dbReference>
<feature type="domain" description="Aminoglycoside phosphotransferase" evidence="1">
    <location>
        <begin position="47"/>
        <end position="266"/>
    </location>
</feature>
<dbReference type="InterPro" id="IPR002575">
    <property type="entry name" value="Aminoglycoside_PTrfase"/>
</dbReference>
<dbReference type="PATRIC" id="fig|1618207.4.peg.3026"/>
<dbReference type="PANTHER" id="PTHR47829:SF1">
    <property type="entry name" value="HAD FAMILY PHOSPHATASE"/>
    <property type="match status" value="1"/>
</dbReference>
<reference evidence="2 3" key="1">
    <citation type="journal article" date="2015" name="Genome Announc.">
        <title>Complete Genome Sequencing of Protease-Producing Novel Arthrobacter sp. Strain IHBB 11108 Using PacBio Single-Molecule Real-Time Sequencing Technology.</title>
        <authorList>
            <person name="Kiran S."/>
            <person name="Swarnkar M.K."/>
            <person name="Pal M."/>
            <person name="Thakur R."/>
            <person name="Tewari R."/>
            <person name="Singh A.K."/>
            <person name="Gulati A."/>
        </authorList>
    </citation>
    <scope>NUCLEOTIDE SEQUENCE [LARGE SCALE GENOMIC DNA]</scope>
    <source>
        <strain evidence="2 3">IHBB 11108</strain>
    </source>
</reference>
<dbReference type="PANTHER" id="PTHR47829">
    <property type="entry name" value="HYDROLASE, PUTATIVE (AFU_ORTHOLOGUE AFUA_1G12880)-RELATED"/>
    <property type="match status" value="1"/>
</dbReference>
<dbReference type="AlphaFoldDB" id="A0A0D4C3K3"/>
<dbReference type="EMBL" id="CP011005">
    <property type="protein sequence ID" value="AJT43173.1"/>
    <property type="molecule type" value="Genomic_DNA"/>
</dbReference>
<dbReference type="Proteomes" id="UP000061839">
    <property type="component" value="Chromosome"/>
</dbReference>
<gene>
    <name evidence="2" type="ORF">UM93_14860</name>
</gene>
<dbReference type="KEGG" id="ari:UM93_14860"/>
<dbReference type="OrthoDB" id="3806873at2"/>
<keyword evidence="3" id="KW-1185">Reference proteome</keyword>
<dbReference type="HOGENOM" id="CLU_007526_0_0_11"/>
<protein>
    <submittedName>
        <fullName evidence="2">Aminoglycoside phosphotransferase</fullName>
    </submittedName>
</protein>
<dbReference type="InterPro" id="IPR052898">
    <property type="entry name" value="ACAD10-like"/>
</dbReference>
<organism evidence="2 3">
    <name type="scientific">Psychromicrobium lacuslunae</name>
    <dbReference type="NCBI Taxonomy" id="1618207"/>
    <lineage>
        <taxon>Bacteria</taxon>
        <taxon>Bacillati</taxon>
        <taxon>Actinomycetota</taxon>
        <taxon>Actinomycetes</taxon>
        <taxon>Micrococcales</taxon>
        <taxon>Micrococcaceae</taxon>
        <taxon>Psychromicrobium</taxon>
    </lineage>
</organism>
<evidence type="ECO:0000313" key="2">
    <source>
        <dbReference type="EMBL" id="AJT43173.1"/>
    </source>
</evidence>